<dbReference type="NCBIfam" id="NF040570">
    <property type="entry name" value="guided_TnpB"/>
    <property type="match status" value="1"/>
</dbReference>
<proteinExistence type="inferred from homology"/>
<dbReference type="PANTHER" id="PTHR30405:SF25">
    <property type="entry name" value="RNA-GUIDED DNA ENDONUCLEASE INSQ-RELATED"/>
    <property type="match status" value="1"/>
</dbReference>
<dbReference type="Pfam" id="PF01385">
    <property type="entry name" value="OrfB_IS605"/>
    <property type="match status" value="1"/>
</dbReference>
<name>A0ABR9UBE6_9CYAN</name>
<evidence type="ECO:0000256" key="4">
    <source>
        <dbReference type="ARBA" id="ARBA00022723"/>
    </source>
</evidence>
<comment type="similarity">
    <text evidence="1">In the C-terminal section; belongs to the transposase 35 family.</text>
</comment>
<feature type="compositionally biased region" description="Polar residues" evidence="8">
    <location>
        <begin position="401"/>
        <end position="410"/>
    </location>
</feature>
<evidence type="ECO:0000259" key="10">
    <source>
        <dbReference type="Pfam" id="PF07282"/>
    </source>
</evidence>
<dbReference type="InterPro" id="IPR051399">
    <property type="entry name" value="RNA-guided_DNA_endo/Transpos"/>
</dbReference>
<evidence type="ECO:0000313" key="12">
    <source>
        <dbReference type="EMBL" id="MBE9143792.1"/>
    </source>
</evidence>
<keyword evidence="5" id="KW-0862">Zinc</keyword>
<keyword evidence="7" id="KW-0233">DNA recombination</keyword>
<dbReference type="InterPro" id="IPR001959">
    <property type="entry name" value="Transposase"/>
</dbReference>
<organism evidence="12 13">
    <name type="scientific">Planktothrix mougeotii LEGE 06226</name>
    <dbReference type="NCBI Taxonomy" id="1828728"/>
    <lineage>
        <taxon>Bacteria</taxon>
        <taxon>Bacillati</taxon>
        <taxon>Cyanobacteriota</taxon>
        <taxon>Cyanophyceae</taxon>
        <taxon>Oscillatoriophycideae</taxon>
        <taxon>Oscillatoriales</taxon>
        <taxon>Microcoleaceae</taxon>
        <taxon>Planktothrix</taxon>
    </lineage>
</organism>
<evidence type="ECO:0000259" key="11">
    <source>
        <dbReference type="Pfam" id="PF12323"/>
    </source>
</evidence>
<evidence type="ECO:0000313" key="13">
    <source>
        <dbReference type="Proteomes" id="UP000640725"/>
    </source>
</evidence>
<evidence type="ECO:0000256" key="6">
    <source>
        <dbReference type="ARBA" id="ARBA00023125"/>
    </source>
</evidence>
<dbReference type="InterPro" id="IPR021027">
    <property type="entry name" value="Transposase_put_HTH"/>
</dbReference>
<dbReference type="EMBL" id="JADEWU010000020">
    <property type="protein sequence ID" value="MBE9143792.1"/>
    <property type="molecule type" value="Genomic_DNA"/>
</dbReference>
<feature type="domain" description="Transposase putative helix-turn-helix" evidence="11">
    <location>
        <begin position="1"/>
        <end position="46"/>
    </location>
</feature>
<dbReference type="InterPro" id="IPR010095">
    <property type="entry name" value="Cas12f1-like_TNB"/>
</dbReference>
<gene>
    <name evidence="12" type="ORF">IQ236_11205</name>
</gene>
<keyword evidence="6" id="KW-0238">DNA-binding</keyword>
<evidence type="ECO:0000256" key="2">
    <source>
        <dbReference type="ARBA" id="ARBA00011044"/>
    </source>
</evidence>
<evidence type="ECO:0000256" key="8">
    <source>
        <dbReference type="SAM" id="MobiDB-lite"/>
    </source>
</evidence>
<evidence type="ECO:0000259" key="9">
    <source>
        <dbReference type="Pfam" id="PF01385"/>
    </source>
</evidence>
<comment type="caution">
    <text evidence="12">The sequence shown here is derived from an EMBL/GenBank/DDBJ whole genome shotgun (WGS) entry which is preliminary data.</text>
</comment>
<feature type="domain" description="Probable transposase IS891/IS1136/IS1341" evidence="9">
    <location>
        <begin position="164"/>
        <end position="273"/>
    </location>
</feature>
<feature type="region of interest" description="Disordered" evidence="8">
    <location>
        <begin position="371"/>
        <end position="410"/>
    </location>
</feature>
<protein>
    <submittedName>
        <fullName evidence="12">Transposase</fullName>
    </submittedName>
</protein>
<dbReference type="NCBIfam" id="TIGR01766">
    <property type="entry name" value="IS200/IS605 family accessory protein TnpB-like domain"/>
    <property type="match status" value="1"/>
</dbReference>
<evidence type="ECO:0000256" key="5">
    <source>
        <dbReference type="ARBA" id="ARBA00022833"/>
    </source>
</evidence>
<sequence>MLKVVKIRIYPTVQQQELLAQAFGSVRWLWNRFLNLTNETYKLTGKGLSRYDLQKQLPELKKEYEWLKNTYSQCLQVVCLNLSRAFINFFERRADYPRFKSKHGKQSLSYPQNVKISSNKLSFPKLGEIQAKIHRPIEGTIKTVTLTKNKCNQYYASVLFEDNKETPKPSAEGKAIGLDMGLNDFCITSEGSKFANPRWLKKHERNLKIKQQSLSRKQKDSNNRAKARLKVAKVHNKITRCREDFHHKLSRRIVNENQVIVVENLNIKGMVKNHCLAQAISQVGWGQFQTMLCYKAEQDGKSYLEIDRFFPSSKTCNHCLNVVGSLPLDIRQWTCHHCGTNHDRDINAAKNIRDEGLRILSLGTSESACCPDVRRSSGGRKKSTTTLSVGQEAPTDRVAGRSSSPLRSES</sequence>
<keyword evidence="4" id="KW-0479">Metal-binding</keyword>
<accession>A0ABR9UBE6</accession>
<dbReference type="Pfam" id="PF12323">
    <property type="entry name" value="HTH_OrfB_IS605"/>
    <property type="match status" value="1"/>
</dbReference>
<evidence type="ECO:0000256" key="3">
    <source>
        <dbReference type="ARBA" id="ARBA00022578"/>
    </source>
</evidence>
<evidence type="ECO:0000256" key="1">
    <source>
        <dbReference type="ARBA" id="ARBA00008761"/>
    </source>
</evidence>
<keyword evidence="3" id="KW-0815">Transposition</keyword>
<evidence type="ECO:0000256" key="7">
    <source>
        <dbReference type="ARBA" id="ARBA00023172"/>
    </source>
</evidence>
<feature type="domain" description="Cas12f1-like TNB" evidence="10">
    <location>
        <begin position="285"/>
        <end position="352"/>
    </location>
</feature>
<dbReference type="Pfam" id="PF07282">
    <property type="entry name" value="Cas12f1-like_TNB"/>
    <property type="match status" value="1"/>
</dbReference>
<dbReference type="RefSeq" id="WP_193869322.1">
    <property type="nucleotide sequence ID" value="NZ_JADEWU010000020.1"/>
</dbReference>
<reference evidence="12 13" key="1">
    <citation type="submission" date="2020-10" db="EMBL/GenBank/DDBJ databases">
        <authorList>
            <person name="Castelo-Branco R."/>
            <person name="Eusebio N."/>
            <person name="Adriana R."/>
            <person name="Vieira A."/>
            <person name="Brugerolle De Fraissinette N."/>
            <person name="Rezende De Castro R."/>
            <person name="Schneider M.P."/>
            <person name="Vasconcelos V."/>
            <person name="Leao P.N."/>
        </authorList>
    </citation>
    <scope>NUCLEOTIDE SEQUENCE [LARGE SCALE GENOMIC DNA]</scope>
    <source>
        <strain evidence="12 13">LEGE 06226</strain>
    </source>
</reference>
<dbReference type="PANTHER" id="PTHR30405">
    <property type="entry name" value="TRANSPOSASE"/>
    <property type="match status" value="1"/>
</dbReference>
<keyword evidence="13" id="KW-1185">Reference proteome</keyword>
<dbReference type="Proteomes" id="UP000640725">
    <property type="component" value="Unassembled WGS sequence"/>
</dbReference>
<comment type="similarity">
    <text evidence="2">In the N-terminal section; belongs to the transposase 2 family.</text>
</comment>